<evidence type="ECO:0000313" key="5">
    <source>
        <dbReference type="Proteomes" id="UP000314987"/>
    </source>
</evidence>
<dbReference type="AlphaFoldDB" id="A0A4X2KSD7"/>
<dbReference type="Ensembl" id="ENSVURT00010017240.1">
    <property type="protein sequence ID" value="ENSVURP00010015169.1"/>
    <property type="gene ID" value="ENSVURG00010011609.1"/>
</dbReference>
<evidence type="ECO:0000256" key="1">
    <source>
        <dbReference type="ARBA" id="ARBA00006189"/>
    </source>
</evidence>
<organism evidence="4 5">
    <name type="scientific">Vombatus ursinus</name>
    <name type="common">Common wombat</name>
    <dbReference type="NCBI Taxonomy" id="29139"/>
    <lineage>
        <taxon>Eukaryota</taxon>
        <taxon>Metazoa</taxon>
        <taxon>Chordata</taxon>
        <taxon>Craniata</taxon>
        <taxon>Vertebrata</taxon>
        <taxon>Euteleostomi</taxon>
        <taxon>Mammalia</taxon>
        <taxon>Metatheria</taxon>
        <taxon>Diprotodontia</taxon>
        <taxon>Vombatidae</taxon>
        <taxon>Vombatus</taxon>
    </lineage>
</organism>
<dbReference type="Proteomes" id="UP000314987">
    <property type="component" value="Unassembled WGS sequence"/>
</dbReference>
<sequence>MSSQQNQQLYHPLPKCQTSECLPKCPPQAPAPVSSEGCCRASSGGPYSPFSHWRRKSIRRRPQSSDCGDNGSGRSRKSRVCGECSGSC</sequence>
<proteinExistence type="inferred from homology"/>
<dbReference type="InterPro" id="IPR028205">
    <property type="entry name" value="LCE"/>
</dbReference>
<reference evidence="4" key="3">
    <citation type="submission" date="2025-09" db="UniProtKB">
        <authorList>
            <consortium name="Ensembl"/>
        </authorList>
    </citation>
    <scope>IDENTIFICATION</scope>
</reference>
<evidence type="ECO:0000256" key="2">
    <source>
        <dbReference type="ARBA" id="ARBA00023249"/>
    </source>
</evidence>
<dbReference type="GO" id="GO:0031424">
    <property type="term" value="P:keratinization"/>
    <property type="evidence" value="ECO:0007669"/>
    <property type="project" value="UniProtKB-KW"/>
</dbReference>
<keyword evidence="5" id="KW-1185">Reference proteome</keyword>
<keyword evidence="2" id="KW-0417">Keratinization</keyword>
<evidence type="ECO:0000256" key="3">
    <source>
        <dbReference type="SAM" id="MobiDB-lite"/>
    </source>
</evidence>
<comment type="similarity">
    <text evidence="1">Belongs to the LCE family.</text>
</comment>
<accession>A0A4X2KSD7</accession>
<feature type="compositionally biased region" description="Basic residues" evidence="3">
    <location>
        <begin position="52"/>
        <end position="62"/>
    </location>
</feature>
<evidence type="ECO:0000313" key="4">
    <source>
        <dbReference type="Ensembl" id="ENSVURP00010015169.1"/>
    </source>
</evidence>
<name>A0A4X2KSD7_VOMUR</name>
<reference evidence="4" key="2">
    <citation type="submission" date="2025-08" db="UniProtKB">
        <authorList>
            <consortium name="Ensembl"/>
        </authorList>
    </citation>
    <scope>IDENTIFICATION</scope>
</reference>
<feature type="region of interest" description="Disordered" evidence="3">
    <location>
        <begin position="25"/>
        <end position="78"/>
    </location>
</feature>
<reference evidence="5" key="1">
    <citation type="submission" date="2018-12" db="EMBL/GenBank/DDBJ databases">
        <authorList>
            <person name="Yazar S."/>
        </authorList>
    </citation>
    <scope>NUCLEOTIDE SEQUENCE [LARGE SCALE GENOMIC DNA]</scope>
</reference>
<protein>
    <submittedName>
        <fullName evidence="4">Uncharacterized protein</fullName>
    </submittedName>
</protein>
<dbReference type="OMA" id="SPFSHWR"/>
<dbReference type="Pfam" id="PF14672">
    <property type="entry name" value="LCE"/>
    <property type="match status" value="1"/>
</dbReference>